<dbReference type="Gene3D" id="2.40.50.100">
    <property type="match status" value="1"/>
</dbReference>
<dbReference type="AlphaFoldDB" id="A0A1H7S3F4"/>
<dbReference type="SUPFAM" id="SSF111369">
    <property type="entry name" value="HlyD-like secretion proteins"/>
    <property type="match status" value="1"/>
</dbReference>
<dbReference type="InterPro" id="IPR058625">
    <property type="entry name" value="MdtA-like_BSH"/>
</dbReference>
<proteinExistence type="inferred from homology"/>
<keyword evidence="8" id="KW-1185">Reference proteome</keyword>
<comment type="similarity">
    <text evidence="2">Belongs to the membrane fusion protein (MFP) (TC 8.A.1) family.</text>
</comment>
<accession>A0A1H7S3F4</accession>
<dbReference type="Pfam" id="PF25876">
    <property type="entry name" value="HH_MFP_RND"/>
    <property type="match status" value="1"/>
</dbReference>
<feature type="domain" description="Multidrug resistance protein MdtA-like alpha-helical hairpin" evidence="3">
    <location>
        <begin position="112"/>
        <end position="181"/>
    </location>
</feature>
<evidence type="ECO:0000259" key="5">
    <source>
        <dbReference type="Pfam" id="PF25944"/>
    </source>
</evidence>
<organism evidence="7 8">
    <name type="scientific">Colwellia chukchiensis</name>
    <dbReference type="NCBI Taxonomy" id="641665"/>
    <lineage>
        <taxon>Bacteria</taxon>
        <taxon>Pseudomonadati</taxon>
        <taxon>Pseudomonadota</taxon>
        <taxon>Gammaproteobacteria</taxon>
        <taxon>Alteromonadales</taxon>
        <taxon>Colwelliaceae</taxon>
        <taxon>Colwellia</taxon>
    </lineage>
</organism>
<dbReference type="InterPro" id="IPR058624">
    <property type="entry name" value="MdtA-like_HH"/>
</dbReference>
<dbReference type="InterPro" id="IPR058627">
    <property type="entry name" value="MdtA-like_C"/>
</dbReference>
<feature type="domain" description="Multidrug resistance protein MdtA-like C-terminal permuted SH3" evidence="6">
    <location>
        <begin position="312"/>
        <end position="370"/>
    </location>
</feature>
<dbReference type="PANTHER" id="PTHR30158">
    <property type="entry name" value="ACRA/E-RELATED COMPONENT OF DRUG EFFLUX TRANSPORTER"/>
    <property type="match status" value="1"/>
</dbReference>
<comment type="subcellular location">
    <subcellularLocation>
        <location evidence="1">Cell inner membrane</location>
        <topology evidence="1">Lipid-anchor</topology>
    </subcellularLocation>
</comment>
<feature type="domain" description="Multidrug resistance protein MdtA-like barrel-sandwich hybrid" evidence="4">
    <location>
        <begin position="71"/>
        <end position="206"/>
    </location>
</feature>
<dbReference type="STRING" id="641665.GCA_002104455_01493"/>
<dbReference type="GO" id="GO:0046677">
    <property type="term" value="P:response to antibiotic"/>
    <property type="evidence" value="ECO:0007669"/>
    <property type="project" value="TreeGrafter"/>
</dbReference>
<evidence type="ECO:0000313" key="8">
    <source>
        <dbReference type="Proteomes" id="UP000199297"/>
    </source>
</evidence>
<dbReference type="NCBIfam" id="TIGR01730">
    <property type="entry name" value="RND_mfp"/>
    <property type="match status" value="1"/>
</dbReference>
<dbReference type="Pfam" id="PF25917">
    <property type="entry name" value="BSH_RND"/>
    <property type="match status" value="1"/>
</dbReference>
<dbReference type="GO" id="GO:0005886">
    <property type="term" value="C:plasma membrane"/>
    <property type="evidence" value="ECO:0007669"/>
    <property type="project" value="UniProtKB-SubCell"/>
</dbReference>
<protein>
    <submittedName>
        <fullName evidence="7">Membrane fusion protein, multidrug efflux system</fullName>
    </submittedName>
</protein>
<reference evidence="8" key="1">
    <citation type="submission" date="2016-10" db="EMBL/GenBank/DDBJ databases">
        <authorList>
            <person name="Varghese N."/>
            <person name="Submissions S."/>
        </authorList>
    </citation>
    <scope>NUCLEOTIDE SEQUENCE [LARGE SCALE GENOMIC DNA]</scope>
    <source>
        <strain evidence="8">CGMCC 1.9127</strain>
    </source>
</reference>
<dbReference type="EMBL" id="FOBI01000017">
    <property type="protein sequence ID" value="SEL67122.1"/>
    <property type="molecule type" value="Genomic_DNA"/>
</dbReference>
<dbReference type="Proteomes" id="UP000199297">
    <property type="component" value="Unassembled WGS sequence"/>
</dbReference>
<gene>
    <name evidence="7" type="ORF">SAMN05216262_11714</name>
</gene>
<evidence type="ECO:0000259" key="6">
    <source>
        <dbReference type="Pfam" id="PF25967"/>
    </source>
</evidence>
<evidence type="ECO:0000313" key="7">
    <source>
        <dbReference type="EMBL" id="SEL67122.1"/>
    </source>
</evidence>
<feature type="domain" description="Multidrug resistance protein MdtA-like beta-barrel" evidence="5">
    <location>
        <begin position="217"/>
        <end position="303"/>
    </location>
</feature>
<dbReference type="Gene3D" id="2.40.30.170">
    <property type="match status" value="1"/>
</dbReference>
<dbReference type="GO" id="GO:0022857">
    <property type="term" value="F:transmembrane transporter activity"/>
    <property type="evidence" value="ECO:0007669"/>
    <property type="project" value="InterPro"/>
</dbReference>
<evidence type="ECO:0000256" key="2">
    <source>
        <dbReference type="ARBA" id="ARBA00009477"/>
    </source>
</evidence>
<evidence type="ECO:0000256" key="1">
    <source>
        <dbReference type="ARBA" id="ARBA00004519"/>
    </source>
</evidence>
<dbReference type="Pfam" id="PF25944">
    <property type="entry name" value="Beta-barrel_RND"/>
    <property type="match status" value="1"/>
</dbReference>
<dbReference type="Gene3D" id="2.40.420.20">
    <property type="match status" value="1"/>
</dbReference>
<dbReference type="InterPro" id="IPR006143">
    <property type="entry name" value="RND_pump_MFP"/>
</dbReference>
<dbReference type="FunFam" id="2.40.420.20:FF:000001">
    <property type="entry name" value="Efflux RND transporter periplasmic adaptor subunit"/>
    <property type="match status" value="1"/>
</dbReference>
<dbReference type="RefSeq" id="WP_085285802.1">
    <property type="nucleotide sequence ID" value="NZ_FOBI01000017.1"/>
</dbReference>
<name>A0A1H7S3F4_9GAMM</name>
<dbReference type="InterPro" id="IPR058626">
    <property type="entry name" value="MdtA-like_b-barrel"/>
</dbReference>
<sequence length="397" mass="42821">MLIQLQNKFTLSSIRLVTKCVLLSVLCLLSACGDKQSSSHTAPPPAVSTYQVNIEKIGQYREFVARTMASRTAQLIARVEGELIAQSFKEGSVVSQGQVLFKIDPTAYISALASAKADLASKIAGAQGAARDLKRGRDVAKQGYISQSDLDRLITKDAQAKAAVNVAKAALAQAELNLSYTTIKAPFSGHIGQANYGVGNIVGPQTGALAVLTATDPIYVSFGFEESNFITYLQNKRNNQTDADDLFDIRLRLPNNTMYPQAGKIFFADTKIEQGMGNVELRAEFANPDAIILPGLFVTLIVETKAKSDMALIPQAAVQENQQGKFVLVVDSDNKVVQRIVTLGRRINAMWAVESGLKAGERVIIEGLQKVRNGIVVTPVNKQVDPLTGVITDQPAQ</sequence>
<evidence type="ECO:0000259" key="3">
    <source>
        <dbReference type="Pfam" id="PF25876"/>
    </source>
</evidence>
<dbReference type="Gene3D" id="1.10.287.470">
    <property type="entry name" value="Helix hairpin bin"/>
    <property type="match status" value="1"/>
</dbReference>
<dbReference type="OrthoDB" id="9800613at2"/>
<dbReference type="Pfam" id="PF25967">
    <property type="entry name" value="RND-MFP_C"/>
    <property type="match status" value="1"/>
</dbReference>
<evidence type="ECO:0000259" key="4">
    <source>
        <dbReference type="Pfam" id="PF25917"/>
    </source>
</evidence>